<dbReference type="GO" id="GO:0043190">
    <property type="term" value="C:ATP-binding cassette (ABC) transporter complex"/>
    <property type="evidence" value="ECO:0007669"/>
    <property type="project" value="InterPro"/>
</dbReference>
<accession>V6M735</accession>
<evidence type="ECO:0000256" key="6">
    <source>
        <dbReference type="SAM" id="MobiDB-lite"/>
    </source>
</evidence>
<dbReference type="CDD" id="cd08504">
    <property type="entry name" value="PBP2_OppA"/>
    <property type="match status" value="1"/>
</dbReference>
<reference evidence="9 10" key="1">
    <citation type="journal article" date="2014" name="Genome Announc.">
        <title>Draft Genome Sequence of Brevibacillus panacihumi Strain W25, a Halotolerant Hydrocarbon-Degrading Bacterium.</title>
        <authorList>
            <person name="Wang X."/>
            <person name="Jin D."/>
            <person name="Zhou L."/>
            <person name="Wu L."/>
            <person name="An W."/>
            <person name="Chen Y."/>
            <person name="Zhao L."/>
        </authorList>
    </citation>
    <scope>NUCLEOTIDE SEQUENCE [LARGE SCALE GENOMIC DNA]</scope>
    <source>
        <strain evidence="9 10">W25</strain>
    </source>
</reference>
<dbReference type="PROSITE" id="PS51257">
    <property type="entry name" value="PROKAR_LIPOPROTEIN"/>
    <property type="match status" value="1"/>
</dbReference>
<dbReference type="PANTHER" id="PTHR30290">
    <property type="entry name" value="PERIPLASMIC BINDING COMPONENT OF ABC TRANSPORTER"/>
    <property type="match status" value="1"/>
</dbReference>
<dbReference type="InterPro" id="IPR030678">
    <property type="entry name" value="Peptide/Ni-bd"/>
</dbReference>
<keyword evidence="10" id="KW-1185">Reference proteome</keyword>
<dbReference type="FunFam" id="3.10.105.10:FF:000001">
    <property type="entry name" value="Oligopeptide ABC transporter, oligopeptide-binding protein"/>
    <property type="match status" value="1"/>
</dbReference>
<keyword evidence="5" id="KW-0571">Peptide transport</keyword>
<dbReference type="GO" id="GO:0015833">
    <property type="term" value="P:peptide transport"/>
    <property type="evidence" value="ECO:0007669"/>
    <property type="project" value="UniProtKB-KW"/>
</dbReference>
<evidence type="ECO:0000313" key="9">
    <source>
        <dbReference type="EMBL" id="EST54067.1"/>
    </source>
</evidence>
<comment type="subcellular location">
    <subcellularLocation>
        <location evidence="1">Cell envelope</location>
    </subcellularLocation>
</comment>
<dbReference type="PANTHER" id="PTHR30290:SF79">
    <property type="entry name" value="DIPEPTIDE-BINDING PROTEIN DPPE"/>
    <property type="match status" value="1"/>
</dbReference>
<dbReference type="SUPFAM" id="SSF53850">
    <property type="entry name" value="Periplasmic binding protein-like II"/>
    <property type="match status" value="1"/>
</dbReference>
<dbReference type="PATRIC" id="fig|1408254.3.peg.2312"/>
<feature type="chain" id="PRO_5038388438" evidence="7">
    <location>
        <begin position="21"/>
        <end position="546"/>
    </location>
</feature>
<evidence type="ECO:0000313" key="10">
    <source>
        <dbReference type="Proteomes" id="UP000017973"/>
    </source>
</evidence>
<comment type="caution">
    <text evidence="9">The sequence shown here is derived from an EMBL/GenBank/DDBJ whole genome shotgun (WGS) entry which is preliminary data.</text>
</comment>
<comment type="similarity">
    <text evidence="2">Belongs to the bacterial solute-binding protein 5 family.</text>
</comment>
<evidence type="ECO:0000256" key="1">
    <source>
        <dbReference type="ARBA" id="ARBA00004196"/>
    </source>
</evidence>
<dbReference type="Gene3D" id="3.40.190.10">
    <property type="entry name" value="Periplasmic binding protein-like II"/>
    <property type="match status" value="1"/>
</dbReference>
<gene>
    <name evidence="9" type="ORF">T458_11740</name>
</gene>
<dbReference type="InterPro" id="IPR000914">
    <property type="entry name" value="SBP_5_dom"/>
</dbReference>
<dbReference type="InterPro" id="IPR039424">
    <property type="entry name" value="SBP_5"/>
</dbReference>
<organism evidence="9 10">
    <name type="scientific">Brevibacillus panacihumi W25</name>
    <dbReference type="NCBI Taxonomy" id="1408254"/>
    <lineage>
        <taxon>Bacteria</taxon>
        <taxon>Bacillati</taxon>
        <taxon>Bacillota</taxon>
        <taxon>Bacilli</taxon>
        <taxon>Bacillales</taxon>
        <taxon>Paenibacillaceae</taxon>
        <taxon>Brevibacillus</taxon>
    </lineage>
</organism>
<name>V6M735_9BACL</name>
<dbReference type="eggNOG" id="COG4166">
    <property type="taxonomic scope" value="Bacteria"/>
</dbReference>
<dbReference type="STRING" id="1408254.T458_11740"/>
<dbReference type="PIRSF" id="PIRSF002741">
    <property type="entry name" value="MppA"/>
    <property type="match status" value="1"/>
</dbReference>
<evidence type="ECO:0000256" key="3">
    <source>
        <dbReference type="ARBA" id="ARBA00022448"/>
    </source>
</evidence>
<dbReference type="RefSeq" id="WP_023556282.1">
    <property type="nucleotide sequence ID" value="NZ_KI629782.1"/>
</dbReference>
<proteinExistence type="inferred from homology"/>
<feature type="domain" description="Solute-binding protein family 5" evidence="8">
    <location>
        <begin position="90"/>
        <end position="466"/>
    </location>
</feature>
<evidence type="ECO:0000256" key="4">
    <source>
        <dbReference type="ARBA" id="ARBA00022729"/>
    </source>
</evidence>
<dbReference type="AlphaFoldDB" id="V6M735"/>
<dbReference type="EMBL" id="AYJU01000016">
    <property type="protein sequence ID" value="EST54067.1"/>
    <property type="molecule type" value="Genomic_DNA"/>
</dbReference>
<keyword evidence="3" id="KW-0813">Transport</keyword>
<feature type="signal peptide" evidence="7">
    <location>
        <begin position="1"/>
        <end position="20"/>
    </location>
</feature>
<evidence type="ECO:0000256" key="2">
    <source>
        <dbReference type="ARBA" id="ARBA00005695"/>
    </source>
</evidence>
<evidence type="ECO:0000256" key="5">
    <source>
        <dbReference type="ARBA" id="ARBA00022856"/>
    </source>
</evidence>
<dbReference type="Proteomes" id="UP000017973">
    <property type="component" value="Unassembled WGS sequence"/>
</dbReference>
<dbReference type="HOGENOM" id="CLU_017028_0_3_9"/>
<keyword evidence="5" id="KW-0653">Protein transport</keyword>
<dbReference type="FunFam" id="3.90.76.10:FF:000001">
    <property type="entry name" value="Oligopeptide ABC transporter substrate-binding protein"/>
    <property type="match status" value="1"/>
</dbReference>
<evidence type="ECO:0000259" key="8">
    <source>
        <dbReference type="Pfam" id="PF00496"/>
    </source>
</evidence>
<keyword evidence="4 7" id="KW-0732">Signal</keyword>
<dbReference type="GO" id="GO:1904680">
    <property type="term" value="F:peptide transmembrane transporter activity"/>
    <property type="evidence" value="ECO:0007669"/>
    <property type="project" value="TreeGrafter"/>
</dbReference>
<feature type="region of interest" description="Disordered" evidence="6">
    <location>
        <begin position="26"/>
        <end position="45"/>
    </location>
</feature>
<sequence>MRKVIFIAMCIVLCMSAAITGCEKNASSQSNQGRIPEPPPEQPPAQKVLRMNLSIEPPTADPAFAEDSTSAAVIRATFDGLTRIGTDGTPQLAVANKMEVSADRLTYTFHLRDSQWSNGEPVTAHDFEYAWKRVLDPRTASIYAYQMYYLKNGEKFNNGLASADEVGVKALNDKTLVVQLEHPTSYFPELTAFATYYPVYRPQIEANSRWASNADTHVGNGPFKIEQWDHYTKLVLAKNNQYWDKDAVKLDRVEFSMISDENTELFLYEKDELDWAGAPLSTLPAQAIPGLTDAGKIRTRTIAAVYMYKFNTQQVPFNNVKIRKAFSYAINRQLIIDQVRQGHQEPALGFVPPSMAVHTEPYFLDNDTETAKKLLQEGLNELGLATLPPITLTYNTSESHKQLAEAVAGQWRQAFHIDVKVEDKEWTQFLKDQHKGDYQISRSGWLGDFNDPISFLGIFRDRAGGNNDTGWENKRYQALLKQSALEMNTQKRNQLLAQAEQILMDEMPIAPLFYYTNSWVKHDRVKGVFIDGMGNLELKWGDIVNK</sequence>
<protein>
    <submittedName>
        <fullName evidence="9">ABC transporter substrate-binding protein</fullName>
    </submittedName>
</protein>
<evidence type="ECO:0000256" key="7">
    <source>
        <dbReference type="SAM" id="SignalP"/>
    </source>
</evidence>
<dbReference type="Gene3D" id="3.10.105.10">
    <property type="entry name" value="Dipeptide-binding Protein, Domain 3"/>
    <property type="match status" value="1"/>
</dbReference>
<dbReference type="Gene3D" id="3.90.76.10">
    <property type="entry name" value="Dipeptide-binding Protein, Domain 1"/>
    <property type="match status" value="1"/>
</dbReference>
<dbReference type="GO" id="GO:0030288">
    <property type="term" value="C:outer membrane-bounded periplasmic space"/>
    <property type="evidence" value="ECO:0007669"/>
    <property type="project" value="UniProtKB-ARBA"/>
</dbReference>
<dbReference type="Pfam" id="PF00496">
    <property type="entry name" value="SBP_bac_5"/>
    <property type="match status" value="1"/>
</dbReference>